<organism evidence="4">
    <name type="scientific">Darwinula stevensoni</name>
    <dbReference type="NCBI Taxonomy" id="69355"/>
    <lineage>
        <taxon>Eukaryota</taxon>
        <taxon>Metazoa</taxon>
        <taxon>Ecdysozoa</taxon>
        <taxon>Arthropoda</taxon>
        <taxon>Crustacea</taxon>
        <taxon>Oligostraca</taxon>
        <taxon>Ostracoda</taxon>
        <taxon>Podocopa</taxon>
        <taxon>Podocopida</taxon>
        <taxon>Darwinulocopina</taxon>
        <taxon>Darwinuloidea</taxon>
        <taxon>Darwinulidae</taxon>
        <taxon>Darwinula</taxon>
    </lineage>
</organism>
<dbReference type="PANTHER" id="PTHR19375">
    <property type="entry name" value="HEAT SHOCK PROTEIN 70KDA"/>
    <property type="match status" value="1"/>
</dbReference>
<dbReference type="GO" id="GO:0005524">
    <property type="term" value="F:ATP binding"/>
    <property type="evidence" value="ECO:0007669"/>
    <property type="project" value="UniProtKB-KW"/>
</dbReference>
<dbReference type="Gene3D" id="3.30.30.30">
    <property type="match status" value="1"/>
</dbReference>
<evidence type="ECO:0008006" key="6">
    <source>
        <dbReference type="Google" id="ProtNLM"/>
    </source>
</evidence>
<dbReference type="Proteomes" id="UP000677054">
    <property type="component" value="Unassembled WGS sequence"/>
</dbReference>
<evidence type="ECO:0000256" key="2">
    <source>
        <dbReference type="ARBA" id="ARBA00022741"/>
    </source>
</evidence>
<dbReference type="OrthoDB" id="2401965at2759"/>
<dbReference type="EMBL" id="LR902571">
    <property type="protein sequence ID" value="CAD7250750.1"/>
    <property type="molecule type" value="Genomic_DNA"/>
</dbReference>
<dbReference type="InterPro" id="IPR043129">
    <property type="entry name" value="ATPase_NBD"/>
</dbReference>
<keyword evidence="3" id="KW-0067">ATP-binding</keyword>
<proteinExistence type="inferred from homology"/>
<dbReference type="PRINTS" id="PR00301">
    <property type="entry name" value="HEATSHOCK70"/>
</dbReference>
<accession>A0A7R9FQ93</accession>
<sequence length="267" mass="29876">MENTVRRGGTLMGMIHKANPWTDAQVYIDLDSLTLRNISASLSMRCEAFVLRLTRSLVLPFAMPGVPVVGIDLGTTKTCVAVFENGKCEIIQNERGNRTTPSYVAFDNMERLVGDIAKSQVEDNPENTVYGLFLDAKVGEIHLFKEKGSLIFDLKSCDLRETPGMKRLIGRKYHQSLEQMKSYCSYTIVKEEEKPMVKTHKKINSGTLLPDLVNCRLAMNEFEDRTSSLSKKELNKIISRLADGLKAGSVNGDPPIEDDNVNHIVIH</sequence>
<reference evidence="4" key="1">
    <citation type="submission" date="2020-11" db="EMBL/GenBank/DDBJ databases">
        <authorList>
            <person name="Tran Van P."/>
        </authorList>
    </citation>
    <scope>NUCLEOTIDE SEQUENCE</scope>
</reference>
<evidence type="ECO:0000313" key="5">
    <source>
        <dbReference type="Proteomes" id="UP000677054"/>
    </source>
</evidence>
<dbReference type="SUPFAM" id="SSF53067">
    <property type="entry name" value="Actin-like ATPase domain"/>
    <property type="match status" value="1"/>
</dbReference>
<name>A0A7R9FQ93_9CRUS</name>
<evidence type="ECO:0000256" key="1">
    <source>
        <dbReference type="ARBA" id="ARBA00007381"/>
    </source>
</evidence>
<comment type="similarity">
    <text evidence="1">Belongs to the heat shock protein 70 family.</text>
</comment>
<keyword evidence="5" id="KW-1185">Reference proteome</keyword>
<dbReference type="FunFam" id="3.30.420.40:FF:000028">
    <property type="entry name" value="heat shock 70 kDa protein-like"/>
    <property type="match status" value="1"/>
</dbReference>
<dbReference type="EMBL" id="CAJPEV010003054">
    <property type="protein sequence ID" value="CAG0898777.1"/>
    <property type="molecule type" value="Genomic_DNA"/>
</dbReference>
<gene>
    <name evidence="4" type="ORF">DSTB1V02_LOCUS10519</name>
</gene>
<keyword evidence="2" id="KW-0547">Nucleotide-binding</keyword>
<protein>
    <recommendedName>
        <fullName evidence="6">Heat shock protein 70</fullName>
    </recommendedName>
</protein>
<dbReference type="Gene3D" id="3.30.420.40">
    <property type="match status" value="1"/>
</dbReference>
<dbReference type="InterPro" id="IPR013126">
    <property type="entry name" value="Hsp_70_fam"/>
</dbReference>
<dbReference type="Pfam" id="PF00012">
    <property type="entry name" value="HSP70"/>
    <property type="match status" value="1"/>
</dbReference>
<evidence type="ECO:0000256" key="3">
    <source>
        <dbReference type="ARBA" id="ARBA00022840"/>
    </source>
</evidence>
<evidence type="ECO:0000313" key="4">
    <source>
        <dbReference type="EMBL" id="CAD7250750.1"/>
    </source>
</evidence>
<dbReference type="GO" id="GO:0140662">
    <property type="term" value="F:ATP-dependent protein folding chaperone"/>
    <property type="evidence" value="ECO:0007669"/>
    <property type="project" value="InterPro"/>
</dbReference>
<dbReference type="AlphaFoldDB" id="A0A7R9FQ93"/>